<dbReference type="GO" id="GO:0016020">
    <property type="term" value="C:membrane"/>
    <property type="evidence" value="ECO:0007669"/>
    <property type="project" value="UniProtKB-SubCell"/>
</dbReference>
<dbReference type="PRINTS" id="PR01035">
    <property type="entry name" value="TCRTETA"/>
</dbReference>
<name>A0AAV0BHR0_PHAPC</name>
<dbReference type="InterPro" id="IPR011701">
    <property type="entry name" value="MFS"/>
</dbReference>
<evidence type="ECO:0000259" key="7">
    <source>
        <dbReference type="PROSITE" id="PS50850"/>
    </source>
</evidence>
<protein>
    <submittedName>
        <fullName evidence="8">Major facilitator superfamily domain-containing protein</fullName>
    </submittedName>
</protein>
<accession>A0AAV0BHR0</accession>
<sequence length="477" mass="52396">IDQDEEQELGVTPLPVRQLAILCLMRATEPISFTVIFPFINQMIEDLKIAPDPSQVGFYAGLIESIFALSQFCTALLWGKLSDRVGRKPILSVGLLGLSLGTTLFGFQKTFIGLIISRSFAGALNGNIAIVKTVIAEITDETNQAKAFVLPPLCYAIGLSIGPAIGGYAAKPAEQYPSIELFKRFKIFSDFPYFLPCLIASLLNIFAFFLGFFYLEERQPSETDALLSTNNKKHMGASNQTVKSLMTKPVLRVLLSFSCLSIQNSAWQALVPLFSYTRLEDGGLGLSMHNIGSVLSLGGLIALCLQTGLFPTLQRKFGTLKLYRIVTLGFPISFLILPLIRIVIIRFIKTEQSYEGAEVQISMIGLVIDLIFKGIANLSIVCIALLISNSAPTQSSLGTLNGIGQSCASLGRTVGPGLTGFLFSSSVRLKFPLIWYILLIIGGFGYWTTWLVKDIQPEWRKKPKKVKRISKNNSLQK</sequence>
<dbReference type="CDD" id="cd17330">
    <property type="entry name" value="MFS_SLC46_TetA_like"/>
    <property type="match status" value="1"/>
</dbReference>
<dbReference type="PANTHER" id="PTHR23504:SF15">
    <property type="entry name" value="MAJOR FACILITATOR SUPERFAMILY (MFS) PROFILE DOMAIN-CONTAINING PROTEIN"/>
    <property type="match status" value="1"/>
</dbReference>
<evidence type="ECO:0000256" key="2">
    <source>
        <dbReference type="ARBA" id="ARBA00022448"/>
    </source>
</evidence>
<keyword evidence="4 6" id="KW-1133">Transmembrane helix</keyword>
<proteinExistence type="predicted"/>
<keyword evidence="9" id="KW-1185">Reference proteome</keyword>
<comment type="caution">
    <text evidence="8">The sequence shown here is derived from an EMBL/GenBank/DDBJ whole genome shotgun (WGS) entry which is preliminary data.</text>
</comment>
<keyword evidence="2" id="KW-0813">Transport</keyword>
<evidence type="ECO:0000256" key="6">
    <source>
        <dbReference type="SAM" id="Phobius"/>
    </source>
</evidence>
<evidence type="ECO:0000313" key="8">
    <source>
        <dbReference type="EMBL" id="CAH7686094.1"/>
    </source>
</evidence>
<feature type="transmembrane region" description="Helical" evidence="6">
    <location>
        <begin position="90"/>
        <end position="116"/>
    </location>
</feature>
<evidence type="ECO:0000256" key="4">
    <source>
        <dbReference type="ARBA" id="ARBA00022989"/>
    </source>
</evidence>
<dbReference type="SUPFAM" id="SSF103473">
    <property type="entry name" value="MFS general substrate transporter"/>
    <property type="match status" value="1"/>
</dbReference>
<dbReference type="InterPro" id="IPR020846">
    <property type="entry name" value="MFS_dom"/>
</dbReference>
<evidence type="ECO:0000256" key="1">
    <source>
        <dbReference type="ARBA" id="ARBA00004141"/>
    </source>
</evidence>
<evidence type="ECO:0000313" key="9">
    <source>
        <dbReference type="Proteomes" id="UP001153365"/>
    </source>
</evidence>
<reference evidence="8" key="1">
    <citation type="submission" date="2022-06" db="EMBL/GenBank/DDBJ databases">
        <authorList>
            <consortium name="SYNGENTA / RWTH Aachen University"/>
        </authorList>
    </citation>
    <scope>NUCLEOTIDE SEQUENCE</scope>
</reference>
<dbReference type="GO" id="GO:0022857">
    <property type="term" value="F:transmembrane transporter activity"/>
    <property type="evidence" value="ECO:0007669"/>
    <property type="project" value="InterPro"/>
</dbReference>
<comment type="subcellular location">
    <subcellularLocation>
        <location evidence="1">Membrane</location>
        <topology evidence="1">Multi-pass membrane protein</topology>
    </subcellularLocation>
</comment>
<dbReference type="EMBL" id="CALTRL010005771">
    <property type="protein sequence ID" value="CAH7686094.1"/>
    <property type="molecule type" value="Genomic_DNA"/>
</dbReference>
<feature type="transmembrane region" description="Helical" evidence="6">
    <location>
        <begin position="433"/>
        <end position="452"/>
    </location>
</feature>
<feature type="transmembrane region" description="Helical" evidence="6">
    <location>
        <begin position="288"/>
        <end position="310"/>
    </location>
</feature>
<keyword evidence="5 6" id="KW-0472">Membrane</keyword>
<feature type="transmembrane region" description="Helical" evidence="6">
    <location>
        <begin position="364"/>
        <end position="387"/>
    </location>
</feature>
<feature type="transmembrane region" description="Helical" evidence="6">
    <location>
        <begin position="322"/>
        <end position="344"/>
    </location>
</feature>
<keyword evidence="3 6" id="KW-0812">Transmembrane</keyword>
<dbReference type="Gene3D" id="1.20.1250.20">
    <property type="entry name" value="MFS general substrate transporter like domains"/>
    <property type="match status" value="1"/>
</dbReference>
<feature type="transmembrane region" description="Helical" evidence="6">
    <location>
        <begin position="56"/>
        <end position="78"/>
    </location>
</feature>
<organism evidence="8 9">
    <name type="scientific">Phakopsora pachyrhizi</name>
    <name type="common">Asian soybean rust disease fungus</name>
    <dbReference type="NCBI Taxonomy" id="170000"/>
    <lineage>
        <taxon>Eukaryota</taxon>
        <taxon>Fungi</taxon>
        <taxon>Dikarya</taxon>
        <taxon>Basidiomycota</taxon>
        <taxon>Pucciniomycotina</taxon>
        <taxon>Pucciniomycetes</taxon>
        <taxon>Pucciniales</taxon>
        <taxon>Phakopsoraceae</taxon>
        <taxon>Phakopsora</taxon>
    </lineage>
</organism>
<dbReference type="Pfam" id="PF07690">
    <property type="entry name" value="MFS_1"/>
    <property type="match status" value="1"/>
</dbReference>
<dbReference type="AlphaFoldDB" id="A0AAV0BHR0"/>
<evidence type="ECO:0000256" key="3">
    <source>
        <dbReference type="ARBA" id="ARBA00022692"/>
    </source>
</evidence>
<dbReference type="InterPro" id="IPR001958">
    <property type="entry name" value="Tet-R_TetA/multi-R_MdtG-like"/>
</dbReference>
<feature type="transmembrane region" description="Helical" evidence="6">
    <location>
        <begin position="191"/>
        <end position="215"/>
    </location>
</feature>
<feature type="domain" description="Major facilitator superfamily (MFS) profile" evidence="7">
    <location>
        <begin position="18"/>
        <end position="460"/>
    </location>
</feature>
<gene>
    <name evidence="8" type="ORF">PPACK8108_LOCUS20700</name>
</gene>
<feature type="transmembrane region" description="Helical" evidence="6">
    <location>
        <begin position="149"/>
        <end position="170"/>
    </location>
</feature>
<dbReference type="Proteomes" id="UP001153365">
    <property type="component" value="Unassembled WGS sequence"/>
</dbReference>
<evidence type="ECO:0000256" key="5">
    <source>
        <dbReference type="ARBA" id="ARBA00023136"/>
    </source>
</evidence>
<feature type="non-terminal residue" evidence="8">
    <location>
        <position position="1"/>
    </location>
</feature>
<dbReference type="PROSITE" id="PS50850">
    <property type="entry name" value="MFS"/>
    <property type="match status" value="1"/>
</dbReference>
<dbReference type="InterPro" id="IPR036259">
    <property type="entry name" value="MFS_trans_sf"/>
</dbReference>
<dbReference type="PANTHER" id="PTHR23504">
    <property type="entry name" value="MAJOR FACILITATOR SUPERFAMILY DOMAIN-CONTAINING PROTEIN 10"/>
    <property type="match status" value="1"/>
</dbReference>